<name>A0A3P6S2J3_CYLGO</name>
<dbReference type="OrthoDB" id="5875207at2759"/>
<sequence length="103" mass="11332">MVALRKRIRAVQERDGFCTFLVERPSSLHHVTNPSCAAMKPAGIPADGIIMGDDAIEIGAREAFKYARVKNKQVSMPPRHFGSSYNGKINFGPKFSDLNLSTP</sequence>
<evidence type="ECO:0000313" key="1">
    <source>
        <dbReference type="EMBL" id="VDK48308.1"/>
    </source>
</evidence>
<dbReference type="EMBL" id="UYRV01002230">
    <property type="protein sequence ID" value="VDK48308.1"/>
    <property type="molecule type" value="Genomic_DNA"/>
</dbReference>
<dbReference type="AlphaFoldDB" id="A0A3P6S2J3"/>
<protein>
    <submittedName>
        <fullName evidence="1">Uncharacterized protein</fullName>
    </submittedName>
</protein>
<accession>A0A3P6S2J3</accession>
<evidence type="ECO:0000313" key="2">
    <source>
        <dbReference type="Proteomes" id="UP000271889"/>
    </source>
</evidence>
<proteinExistence type="predicted"/>
<organism evidence="1 2">
    <name type="scientific">Cylicostephanus goldi</name>
    <name type="common">Nematode worm</name>
    <dbReference type="NCBI Taxonomy" id="71465"/>
    <lineage>
        <taxon>Eukaryota</taxon>
        <taxon>Metazoa</taxon>
        <taxon>Ecdysozoa</taxon>
        <taxon>Nematoda</taxon>
        <taxon>Chromadorea</taxon>
        <taxon>Rhabditida</taxon>
        <taxon>Rhabditina</taxon>
        <taxon>Rhabditomorpha</taxon>
        <taxon>Strongyloidea</taxon>
        <taxon>Strongylidae</taxon>
        <taxon>Cylicostephanus</taxon>
    </lineage>
</organism>
<gene>
    <name evidence="1" type="ORF">CGOC_LOCUS1240</name>
</gene>
<reference evidence="1 2" key="1">
    <citation type="submission" date="2018-11" db="EMBL/GenBank/DDBJ databases">
        <authorList>
            <consortium name="Pathogen Informatics"/>
        </authorList>
    </citation>
    <scope>NUCLEOTIDE SEQUENCE [LARGE SCALE GENOMIC DNA]</scope>
</reference>
<keyword evidence="2" id="KW-1185">Reference proteome</keyword>
<dbReference type="Proteomes" id="UP000271889">
    <property type="component" value="Unassembled WGS sequence"/>
</dbReference>